<evidence type="ECO:0000256" key="17">
    <source>
        <dbReference type="ARBA" id="ARBA00024861"/>
    </source>
</evidence>
<keyword evidence="13" id="KW-0547">Nucleotide-binding</keyword>
<dbReference type="InterPro" id="IPR018198">
    <property type="entry name" value="ATP_PRibTrfase_CS"/>
</dbReference>
<evidence type="ECO:0000256" key="13">
    <source>
        <dbReference type="ARBA" id="ARBA00022741"/>
    </source>
</evidence>
<reference evidence="20" key="1">
    <citation type="submission" date="2018-06" db="EMBL/GenBank/DDBJ databases">
        <authorList>
            <person name="Zhirakovskaya E."/>
        </authorList>
    </citation>
    <scope>NUCLEOTIDE SEQUENCE</scope>
</reference>
<dbReference type="Pfam" id="PF08029">
    <property type="entry name" value="HisG_C"/>
    <property type="match status" value="1"/>
</dbReference>
<organism evidence="20">
    <name type="scientific">hydrothermal vent metagenome</name>
    <dbReference type="NCBI Taxonomy" id="652676"/>
    <lineage>
        <taxon>unclassified sequences</taxon>
        <taxon>metagenomes</taxon>
        <taxon>ecological metagenomes</taxon>
    </lineage>
</organism>
<keyword evidence="15" id="KW-0460">Magnesium</keyword>
<keyword evidence="11 20" id="KW-0808">Transferase</keyword>
<dbReference type="SUPFAM" id="SSF53850">
    <property type="entry name" value="Periplasmic binding protein-like II"/>
    <property type="match status" value="1"/>
</dbReference>
<evidence type="ECO:0000259" key="18">
    <source>
        <dbReference type="Pfam" id="PF01634"/>
    </source>
</evidence>
<dbReference type="HAMAP" id="MF_00079">
    <property type="entry name" value="HisG_Long"/>
    <property type="match status" value="1"/>
</dbReference>
<dbReference type="FunFam" id="3.30.70.120:FF:000002">
    <property type="entry name" value="ATP phosphoribosyltransferase"/>
    <property type="match status" value="1"/>
</dbReference>
<dbReference type="Gene3D" id="3.30.70.120">
    <property type="match status" value="1"/>
</dbReference>
<evidence type="ECO:0000256" key="15">
    <source>
        <dbReference type="ARBA" id="ARBA00022842"/>
    </source>
</evidence>
<evidence type="ECO:0000256" key="6">
    <source>
        <dbReference type="ARBA" id="ARBA00011946"/>
    </source>
</evidence>
<dbReference type="UniPathway" id="UPA00031">
    <property type="reaction ID" value="UER00006"/>
</dbReference>
<evidence type="ECO:0000256" key="2">
    <source>
        <dbReference type="ARBA" id="ARBA00001946"/>
    </source>
</evidence>
<dbReference type="SUPFAM" id="SSF54913">
    <property type="entry name" value="GlnB-like"/>
    <property type="match status" value="1"/>
</dbReference>
<gene>
    <name evidence="20" type="ORF">MNBD_IGNAVI01-1533</name>
</gene>
<feature type="domain" description="ATP phosphoribosyltransferase catalytic" evidence="18">
    <location>
        <begin position="53"/>
        <end position="207"/>
    </location>
</feature>
<evidence type="ECO:0000256" key="9">
    <source>
        <dbReference type="ARBA" id="ARBA00022605"/>
    </source>
</evidence>
<evidence type="ECO:0000256" key="8">
    <source>
        <dbReference type="ARBA" id="ARBA00022490"/>
    </source>
</evidence>
<feature type="domain" description="Histidine biosynthesis HisG C-terminal" evidence="19">
    <location>
        <begin position="212"/>
        <end position="284"/>
    </location>
</feature>
<dbReference type="FunFam" id="3.40.190.10:FF:000008">
    <property type="entry name" value="ATP phosphoribosyltransferase"/>
    <property type="match status" value="1"/>
</dbReference>
<dbReference type="NCBIfam" id="TIGR03455">
    <property type="entry name" value="HisG_C-term"/>
    <property type="match status" value="1"/>
</dbReference>
<evidence type="ECO:0000313" key="20">
    <source>
        <dbReference type="EMBL" id="VAX17967.1"/>
    </source>
</evidence>
<dbReference type="GO" id="GO:0000105">
    <property type="term" value="P:L-histidine biosynthetic process"/>
    <property type="evidence" value="ECO:0007669"/>
    <property type="project" value="UniProtKB-UniPathway"/>
</dbReference>
<comment type="catalytic activity">
    <reaction evidence="1">
        <text>1-(5-phospho-beta-D-ribosyl)-ATP + diphosphate = 5-phospho-alpha-D-ribose 1-diphosphate + ATP</text>
        <dbReference type="Rhea" id="RHEA:18473"/>
        <dbReference type="ChEBI" id="CHEBI:30616"/>
        <dbReference type="ChEBI" id="CHEBI:33019"/>
        <dbReference type="ChEBI" id="CHEBI:58017"/>
        <dbReference type="ChEBI" id="CHEBI:73183"/>
        <dbReference type="EC" id="2.4.2.17"/>
    </reaction>
</comment>
<evidence type="ECO:0000259" key="19">
    <source>
        <dbReference type="Pfam" id="PF08029"/>
    </source>
</evidence>
<dbReference type="PROSITE" id="PS01316">
    <property type="entry name" value="ATP_P_PHORIBOSYLTR"/>
    <property type="match status" value="1"/>
</dbReference>
<dbReference type="EMBL" id="UOGD01000089">
    <property type="protein sequence ID" value="VAX17967.1"/>
    <property type="molecule type" value="Genomic_DNA"/>
</dbReference>
<proteinExistence type="inferred from homology"/>
<keyword evidence="16" id="KW-0368">Histidine biosynthesis</keyword>
<evidence type="ECO:0000256" key="14">
    <source>
        <dbReference type="ARBA" id="ARBA00022840"/>
    </source>
</evidence>
<dbReference type="EC" id="2.4.2.17" evidence="6"/>
<comment type="cofactor">
    <cofactor evidence="2">
        <name>Mg(2+)</name>
        <dbReference type="ChEBI" id="CHEBI:18420"/>
    </cofactor>
</comment>
<dbReference type="NCBIfam" id="TIGR00070">
    <property type="entry name" value="hisG"/>
    <property type="match status" value="1"/>
</dbReference>
<comment type="subcellular location">
    <subcellularLocation>
        <location evidence="3">Cytoplasm</location>
    </subcellularLocation>
</comment>
<name>A0A3B1CMM9_9ZZZZ</name>
<protein>
    <recommendedName>
        <fullName evidence="7">ATP phosphoribosyltransferase</fullName>
        <ecNumber evidence="6">2.4.2.17</ecNumber>
    </recommendedName>
</protein>
<accession>A0A3B1CMM9</accession>
<dbReference type="InterPro" id="IPR013820">
    <property type="entry name" value="ATP_PRibTrfase_cat"/>
</dbReference>
<dbReference type="InterPro" id="IPR015867">
    <property type="entry name" value="N-reg_PII/ATP_PRibTrfase_C"/>
</dbReference>
<dbReference type="PANTHER" id="PTHR21403:SF8">
    <property type="entry name" value="ATP PHOSPHORIBOSYLTRANSFERASE"/>
    <property type="match status" value="1"/>
</dbReference>
<evidence type="ECO:0000256" key="3">
    <source>
        <dbReference type="ARBA" id="ARBA00004496"/>
    </source>
</evidence>
<comment type="function">
    <text evidence="17">Catalyzes the condensation of ATP and 5-phosphoribose 1-diphosphate to form N'-(5'-phosphoribosyl)-ATP (PR-ATP). Has a crucial role in the pathway because the rate of histidine biosynthesis seems to be controlled primarily by regulation of HisG enzymatic activity.</text>
</comment>
<keyword evidence="12" id="KW-0479">Metal-binding</keyword>
<dbReference type="InterPro" id="IPR020621">
    <property type="entry name" value="ATP-PRT_HisG_long"/>
</dbReference>
<dbReference type="GO" id="GO:0000287">
    <property type="term" value="F:magnesium ion binding"/>
    <property type="evidence" value="ECO:0007669"/>
    <property type="project" value="InterPro"/>
</dbReference>
<dbReference type="InterPro" id="IPR013115">
    <property type="entry name" value="HisG_C"/>
</dbReference>
<evidence type="ECO:0000256" key="12">
    <source>
        <dbReference type="ARBA" id="ARBA00022723"/>
    </source>
</evidence>
<dbReference type="InterPro" id="IPR001348">
    <property type="entry name" value="ATP_PRibTrfase_HisG"/>
</dbReference>
<evidence type="ECO:0000256" key="7">
    <source>
        <dbReference type="ARBA" id="ARBA00020998"/>
    </source>
</evidence>
<dbReference type="PANTHER" id="PTHR21403">
    <property type="entry name" value="ATP PHOSPHORIBOSYLTRANSFERASE ATP-PRTASE"/>
    <property type="match status" value="1"/>
</dbReference>
<dbReference type="GO" id="GO:0005737">
    <property type="term" value="C:cytoplasm"/>
    <property type="evidence" value="ECO:0007669"/>
    <property type="project" value="UniProtKB-SubCell"/>
</dbReference>
<evidence type="ECO:0000256" key="1">
    <source>
        <dbReference type="ARBA" id="ARBA00000915"/>
    </source>
</evidence>
<keyword evidence="8" id="KW-0963">Cytoplasm</keyword>
<keyword evidence="10 20" id="KW-0328">Glycosyltransferase</keyword>
<dbReference type="Pfam" id="PF01634">
    <property type="entry name" value="HisG"/>
    <property type="match status" value="1"/>
</dbReference>
<sequence>MEKRSLRLAIQKSGRLSEKSLELLKATGVRIDNYSRQLLVKAQNFDLEILFIRDDDIPEYVQDGVADIGIVGENEILEARKDINMVEKLGFGKCRLSIAVPKHFQYDSIKDLEEKKIATSYPVILNNFLSENNINATVHKISGAVEITPNIDLADAIFDIVSTGSTLVSNGLREVEEVIKSEAVLVSNKNLNDAKKVMLDQILFRIRSVNLAKNNKYILLNAPNDSLEKITDLLPGIKSPTILPLAMEGWSSVHTVIEEDDFWERIENLKNAGAQGILVVPIEKMIV</sequence>
<evidence type="ECO:0000256" key="5">
    <source>
        <dbReference type="ARBA" id="ARBA00007955"/>
    </source>
</evidence>
<evidence type="ECO:0000256" key="4">
    <source>
        <dbReference type="ARBA" id="ARBA00004667"/>
    </source>
</evidence>
<dbReference type="Gene3D" id="3.40.190.10">
    <property type="entry name" value="Periplasmic binding protein-like II"/>
    <property type="match status" value="2"/>
</dbReference>
<comment type="similarity">
    <text evidence="5">Belongs to the ATP phosphoribosyltransferase family. Long subfamily.</text>
</comment>
<dbReference type="AlphaFoldDB" id="A0A3B1CMM9"/>
<evidence type="ECO:0000256" key="11">
    <source>
        <dbReference type="ARBA" id="ARBA00022679"/>
    </source>
</evidence>
<dbReference type="InterPro" id="IPR011322">
    <property type="entry name" value="N-reg_PII-like_a/b"/>
</dbReference>
<evidence type="ECO:0000256" key="16">
    <source>
        <dbReference type="ARBA" id="ARBA00023102"/>
    </source>
</evidence>
<dbReference type="GO" id="GO:0005524">
    <property type="term" value="F:ATP binding"/>
    <property type="evidence" value="ECO:0007669"/>
    <property type="project" value="UniProtKB-KW"/>
</dbReference>
<comment type="pathway">
    <text evidence="4">Amino-acid biosynthesis; L-histidine biosynthesis; L-histidine from 5-phospho-alpha-D-ribose 1-diphosphate: step 1/9.</text>
</comment>
<keyword evidence="9" id="KW-0028">Amino-acid biosynthesis</keyword>
<dbReference type="GO" id="GO:0003879">
    <property type="term" value="F:ATP phosphoribosyltransferase activity"/>
    <property type="evidence" value="ECO:0007669"/>
    <property type="project" value="UniProtKB-EC"/>
</dbReference>
<evidence type="ECO:0000256" key="10">
    <source>
        <dbReference type="ARBA" id="ARBA00022676"/>
    </source>
</evidence>
<keyword evidence="14" id="KW-0067">ATP-binding</keyword>